<reference evidence="2 3" key="1">
    <citation type="submission" date="2019-10" db="EMBL/GenBank/DDBJ databases">
        <title>Taxonomy of Antarctic Massilia spp.: description of Massilia rubra sp. nov., Massilia aquatica sp. nov., Massilia mucilaginosa sp. nov., Massilia frigida sp. nov. isolated from streams, lakes and regoliths.</title>
        <authorList>
            <person name="Holochova P."/>
            <person name="Sedlacek I."/>
            <person name="Kralova S."/>
            <person name="Maslanova I."/>
            <person name="Busse H.-J."/>
            <person name="Stankova E."/>
            <person name="Vrbovska V."/>
            <person name="Kovarovic V."/>
            <person name="Bartak M."/>
            <person name="Svec P."/>
            <person name="Pantucek R."/>
        </authorList>
    </citation>
    <scope>NUCLEOTIDE SEQUENCE [LARGE SCALE GENOMIC DNA]</scope>
    <source>
        <strain evidence="2 3">CCM 8695</strain>
    </source>
</reference>
<feature type="chain" id="PRO_5045263802" description="YncE family protein" evidence="1">
    <location>
        <begin position="21"/>
        <end position="608"/>
    </location>
</feature>
<dbReference type="Proteomes" id="UP000621455">
    <property type="component" value="Unassembled WGS sequence"/>
</dbReference>
<accession>A0ABX0NI61</accession>
<dbReference type="PANTHER" id="PTHR47197">
    <property type="entry name" value="PROTEIN NIRF"/>
    <property type="match status" value="1"/>
</dbReference>
<dbReference type="EMBL" id="WHJG01000047">
    <property type="protein sequence ID" value="NHZ83264.1"/>
    <property type="molecule type" value="Genomic_DNA"/>
</dbReference>
<evidence type="ECO:0000256" key="1">
    <source>
        <dbReference type="SAM" id="SignalP"/>
    </source>
</evidence>
<sequence length="608" mass="62846">MGRRAMLLAAACLLSGALLAQPVPLGQIEPEGVRVQLSASGALRDGADVGFTLRLLDSQGAPLRGARPAAWLDRQRPGSAGDVGECRRKASHFVGGNWFDTPALDLNAYYVLALNAEPSISVINPLSGFGGSKLLALVELKAPGADWLQEGERVLVSMPEAGAVALVDTRSWKVLANTQVGAQPARLARQPGRGGRVWVASAGGVAVLDSTDGTLAARIDTGAGPHEIAFSDDGAVAFVSNRGAGSVTVIDALALRQRAVVATGPAPVALAWSGAARLVYVADSGDGSIVALDSGGRVAARLAGAPGVNELGFVPGGRLGLVLNGQTGELQVLDTASNQIVQSAQIGNGPDQLAFSGRMAYIHRQGGPEVHMVALDGLGRSGEAIKVASFAGGQLAPGQRSSLAGVMAAAPNGDAMLLANPADRSIYYYKEGMAAPLGAFRNYGRTPRALMVVDRSLQERDPGQYRVDTRLPPAGAYQLVMYLDQPRVLHCFALDIAAADGVRPARQLAVALEPGQGALTAGRTQRLRLRVGAAGEPARLAPAGDLEVLIFDASGISQTRLLASAQGNGAYSVDFAAPAPGLYFMHFQAPSLGLRWADPARLVLTAIE</sequence>
<comment type="caution">
    <text evidence="2">The sequence shown here is derived from an EMBL/GenBank/DDBJ whole genome shotgun (WGS) entry which is preliminary data.</text>
</comment>
<evidence type="ECO:0000313" key="3">
    <source>
        <dbReference type="Proteomes" id="UP000621455"/>
    </source>
</evidence>
<organism evidence="2 3">
    <name type="scientific">Massilia frigida</name>
    <dbReference type="NCBI Taxonomy" id="2609281"/>
    <lineage>
        <taxon>Bacteria</taxon>
        <taxon>Pseudomonadati</taxon>
        <taxon>Pseudomonadota</taxon>
        <taxon>Betaproteobacteria</taxon>
        <taxon>Burkholderiales</taxon>
        <taxon>Oxalobacteraceae</taxon>
        <taxon>Telluria group</taxon>
        <taxon>Massilia</taxon>
    </lineage>
</organism>
<dbReference type="InterPro" id="IPR011048">
    <property type="entry name" value="Haem_d1_sf"/>
</dbReference>
<keyword evidence="1" id="KW-0732">Signal</keyword>
<feature type="signal peptide" evidence="1">
    <location>
        <begin position="1"/>
        <end position="20"/>
    </location>
</feature>
<name>A0ABX0NI61_9BURK</name>
<dbReference type="InterPro" id="IPR015943">
    <property type="entry name" value="WD40/YVTN_repeat-like_dom_sf"/>
</dbReference>
<dbReference type="InterPro" id="IPR051200">
    <property type="entry name" value="Host-pathogen_enzymatic-act"/>
</dbReference>
<evidence type="ECO:0008006" key="4">
    <source>
        <dbReference type="Google" id="ProtNLM"/>
    </source>
</evidence>
<dbReference type="PANTHER" id="PTHR47197:SF3">
    <property type="entry name" value="DIHYDRO-HEME D1 DEHYDROGENASE"/>
    <property type="match status" value="1"/>
</dbReference>
<dbReference type="RefSeq" id="WP_167092742.1">
    <property type="nucleotide sequence ID" value="NZ_WHJG01000047.1"/>
</dbReference>
<keyword evidence="3" id="KW-1185">Reference proteome</keyword>
<dbReference type="Gene3D" id="2.130.10.10">
    <property type="entry name" value="YVTN repeat-like/Quinoprotein amine dehydrogenase"/>
    <property type="match status" value="1"/>
</dbReference>
<gene>
    <name evidence="2" type="ORF">F2P44_28915</name>
</gene>
<dbReference type="SUPFAM" id="SSF51004">
    <property type="entry name" value="C-terminal (heme d1) domain of cytochrome cd1-nitrite reductase"/>
    <property type="match status" value="1"/>
</dbReference>
<evidence type="ECO:0000313" key="2">
    <source>
        <dbReference type="EMBL" id="NHZ83264.1"/>
    </source>
</evidence>
<proteinExistence type="predicted"/>
<protein>
    <recommendedName>
        <fullName evidence="4">YncE family protein</fullName>
    </recommendedName>
</protein>